<dbReference type="PANTHER" id="PTHR21198">
    <property type="entry name" value="GLUTAMATE RACEMASE"/>
    <property type="match status" value="1"/>
</dbReference>
<name>A0A934SH81_9RHOB</name>
<keyword evidence="2" id="KW-0413">Isomerase</keyword>
<keyword evidence="4" id="KW-1185">Reference proteome</keyword>
<dbReference type="Proteomes" id="UP000640485">
    <property type="component" value="Unassembled WGS sequence"/>
</dbReference>
<dbReference type="SUPFAM" id="SSF53681">
    <property type="entry name" value="Aspartate/glutamate racemase"/>
    <property type="match status" value="2"/>
</dbReference>
<dbReference type="AlphaFoldDB" id="A0A934SH81"/>
<dbReference type="PROSITE" id="PS00924">
    <property type="entry name" value="ASP_GLU_RACEMASE_2"/>
    <property type="match status" value="1"/>
</dbReference>
<dbReference type="Gene3D" id="3.40.50.1860">
    <property type="match status" value="2"/>
</dbReference>
<dbReference type="RefSeq" id="WP_200688139.1">
    <property type="nucleotide sequence ID" value="NZ_JAEPRQ010000007.1"/>
</dbReference>
<accession>A0A934SH81</accession>
<dbReference type="InterPro" id="IPR001920">
    <property type="entry name" value="Asp/Glu_race"/>
</dbReference>
<comment type="caution">
    <text evidence="3">The sequence shown here is derived from an EMBL/GenBank/DDBJ whole genome shotgun (WGS) entry which is preliminary data.</text>
</comment>
<organism evidence="3 4">
    <name type="scientific">Paracoccus caeni</name>
    <dbReference type="NCBI Taxonomy" id="657651"/>
    <lineage>
        <taxon>Bacteria</taxon>
        <taxon>Pseudomonadati</taxon>
        <taxon>Pseudomonadota</taxon>
        <taxon>Alphaproteobacteria</taxon>
        <taxon>Rhodobacterales</taxon>
        <taxon>Paracoccaceae</taxon>
        <taxon>Paracoccus</taxon>
    </lineage>
</organism>
<dbReference type="InterPro" id="IPR004380">
    <property type="entry name" value="Asp_race"/>
</dbReference>
<protein>
    <submittedName>
        <fullName evidence="3">Aspartate/glutamate racemase family protein</fullName>
    </submittedName>
</protein>
<sequence length="236" mass="24840">MRMIGVLGGMSWVSTAHYYDRLNRLAAEAGGGLSSAPILLHSVDFAEIAALQKADRWDEAGAILADAAAGLQRAGAEVMILATNTMHLVAPQIEAAISVPFIHIADATGAAIKAQGLSRPGLIATGFTMEKPFYIDRLQAFGLQPLIPDTAARADIHRIIFDELCKDVVSDTSRAAFEAAARELAGQGADCLILGCTEVGLLLGQHNVPVPVFDTVELHCRAAIEAALSRTGEANV</sequence>
<dbReference type="Pfam" id="PF01177">
    <property type="entry name" value="Asp_Glu_race"/>
    <property type="match status" value="1"/>
</dbReference>
<gene>
    <name evidence="3" type="ORF">JJJ17_15860</name>
</gene>
<evidence type="ECO:0000313" key="3">
    <source>
        <dbReference type="EMBL" id="MBK4217404.1"/>
    </source>
</evidence>
<evidence type="ECO:0000256" key="1">
    <source>
        <dbReference type="ARBA" id="ARBA00007847"/>
    </source>
</evidence>
<evidence type="ECO:0000313" key="4">
    <source>
        <dbReference type="Proteomes" id="UP000640485"/>
    </source>
</evidence>
<dbReference type="PANTHER" id="PTHR21198:SF7">
    <property type="entry name" value="ASPARTATE-GLUTAMATE RACEMASE FAMILY"/>
    <property type="match status" value="1"/>
</dbReference>
<dbReference type="InterPro" id="IPR033134">
    <property type="entry name" value="Asp/Glu_racemase_AS_2"/>
</dbReference>
<dbReference type="InterPro" id="IPR015942">
    <property type="entry name" value="Asp/Glu/hydantoin_racemase"/>
</dbReference>
<reference evidence="3" key="1">
    <citation type="submission" date="2021-01" db="EMBL/GenBank/DDBJ databases">
        <title>Paracoccus amoyensis sp. nov., isolated from the surface seawater along the coast of Xiamen Island, China.</title>
        <authorList>
            <person name="Lyu L."/>
        </authorList>
    </citation>
    <scope>NUCLEOTIDE SEQUENCE</scope>
    <source>
        <strain evidence="3">MJ17</strain>
    </source>
</reference>
<evidence type="ECO:0000256" key="2">
    <source>
        <dbReference type="ARBA" id="ARBA00023235"/>
    </source>
</evidence>
<dbReference type="NCBIfam" id="TIGR00035">
    <property type="entry name" value="asp_race"/>
    <property type="match status" value="1"/>
</dbReference>
<dbReference type="EMBL" id="JAEPRQ010000007">
    <property type="protein sequence ID" value="MBK4217404.1"/>
    <property type="molecule type" value="Genomic_DNA"/>
</dbReference>
<proteinExistence type="inferred from homology"/>
<comment type="similarity">
    <text evidence="1">Belongs to the aspartate/glutamate racemases family.</text>
</comment>
<dbReference type="GO" id="GO:0047661">
    <property type="term" value="F:amino-acid racemase activity"/>
    <property type="evidence" value="ECO:0007669"/>
    <property type="project" value="InterPro"/>
</dbReference>